<keyword evidence="2" id="KW-0812">Transmembrane</keyword>
<keyword evidence="4" id="KW-1185">Reference proteome</keyword>
<proteinExistence type="predicted"/>
<organism evidence="3 4">
    <name type="scientific">Gnomoniopsis smithogilvyi</name>
    <dbReference type="NCBI Taxonomy" id="1191159"/>
    <lineage>
        <taxon>Eukaryota</taxon>
        <taxon>Fungi</taxon>
        <taxon>Dikarya</taxon>
        <taxon>Ascomycota</taxon>
        <taxon>Pezizomycotina</taxon>
        <taxon>Sordariomycetes</taxon>
        <taxon>Sordariomycetidae</taxon>
        <taxon>Diaporthales</taxon>
        <taxon>Gnomoniaceae</taxon>
        <taxon>Gnomoniopsis</taxon>
    </lineage>
</organism>
<accession>A0A9W9D085</accession>
<dbReference type="EMBL" id="JAPEVB010000001">
    <property type="protein sequence ID" value="KAJ4396227.1"/>
    <property type="molecule type" value="Genomic_DNA"/>
</dbReference>
<dbReference type="AlphaFoldDB" id="A0A9W9D085"/>
<comment type="caution">
    <text evidence="3">The sequence shown here is derived from an EMBL/GenBank/DDBJ whole genome shotgun (WGS) entry which is preliminary data.</text>
</comment>
<evidence type="ECO:0000256" key="2">
    <source>
        <dbReference type="SAM" id="Phobius"/>
    </source>
</evidence>
<evidence type="ECO:0000313" key="3">
    <source>
        <dbReference type="EMBL" id="KAJ4396227.1"/>
    </source>
</evidence>
<dbReference type="Proteomes" id="UP001140453">
    <property type="component" value="Unassembled WGS sequence"/>
</dbReference>
<dbReference type="OrthoDB" id="4148662at2759"/>
<keyword evidence="2" id="KW-0472">Membrane</keyword>
<reference evidence="3" key="1">
    <citation type="submission" date="2022-10" db="EMBL/GenBank/DDBJ databases">
        <title>Tapping the CABI collections for fungal endophytes: first genome assemblies for Collariella, Neodidymelliopsis, Ascochyta clinopodiicola, Didymella pomorum, Didymosphaeria variabile, Neocosmospora piperis and Neocucurbitaria cava.</title>
        <authorList>
            <person name="Hill R."/>
        </authorList>
    </citation>
    <scope>NUCLEOTIDE SEQUENCE</scope>
    <source>
        <strain evidence="3">IMI 355082</strain>
    </source>
</reference>
<feature type="region of interest" description="Disordered" evidence="1">
    <location>
        <begin position="341"/>
        <end position="365"/>
    </location>
</feature>
<feature type="region of interest" description="Disordered" evidence="1">
    <location>
        <begin position="241"/>
        <end position="272"/>
    </location>
</feature>
<feature type="compositionally biased region" description="Basic and acidic residues" evidence="1">
    <location>
        <begin position="241"/>
        <end position="250"/>
    </location>
</feature>
<gene>
    <name evidence="3" type="ORF">N0V93_000446</name>
</gene>
<protein>
    <submittedName>
        <fullName evidence="3">Uncharacterized protein</fullName>
    </submittedName>
</protein>
<keyword evidence="2" id="KW-1133">Transmembrane helix</keyword>
<evidence type="ECO:0000256" key="1">
    <source>
        <dbReference type="SAM" id="MobiDB-lite"/>
    </source>
</evidence>
<name>A0A9W9D085_9PEZI</name>
<dbReference type="CDD" id="cd12087">
    <property type="entry name" value="TM_EGFR-like"/>
    <property type="match status" value="1"/>
</dbReference>
<sequence length="365" mass="38196">MAEAPNIYVSNGTCYAGPGLQADAAMIPCGNAYFQPQSCCQHNDHCLESSVCYNSDHGVTYVAGCTDEGYNGSVCPDKFDDPGAPWLGMAYCNDSSNDWILCDQAGHPGTIMDPDPCACPTATAERSMTLNQAHGIAETASLPDSTGLPIGWNTDFYPTIPYSLPTASSVIPSSTGDTATVPTSSSIVEPTTDTISSPFPPFATSFNTSAKIGTAIGASVFGVVLLALLGFFVLRRRHHPKQQEHLHDTGGKAPSDDPDPEPDPDTIGVAYGSGRYDESQLSIASPRPSELDNKAARPWSMVSELDNGRDGAGAGGAVYVGGQGHMDAIMETSHGQNVLRGWERAQGGPGPSELDAPRGVVELPA</sequence>
<feature type="transmembrane region" description="Helical" evidence="2">
    <location>
        <begin position="212"/>
        <end position="234"/>
    </location>
</feature>
<evidence type="ECO:0000313" key="4">
    <source>
        <dbReference type="Proteomes" id="UP001140453"/>
    </source>
</evidence>